<dbReference type="PANTHER" id="PTHR23215:SF0">
    <property type="entry name" value="BUB3-INTERACTING AND GLEBS MOTIF-CONTAINING PROTEIN ZNF207"/>
    <property type="match status" value="1"/>
</dbReference>
<dbReference type="CDD" id="cd20908">
    <property type="entry name" value="SUF4-like"/>
    <property type="match status" value="1"/>
</dbReference>
<dbReference type="AlphaFoldDB" id="A0A9D5DGC4"/>
<proteinExistence type="predicted"/>
<dbReference type="Gene3D" id="3.30.160.60">
    <property type="entry name" value="Classic Zinc Finger"/>
    <property type="match status" value="1"/>
</dbReference>
<dbReference type="Proteomes" id="UP001067231">
    <property type="component" value="Unassembled WGS sequence"/>
</dbReference>
<dbReference type="OrthoDB" id="1306014at2759"/>
<protein>
    <submittedName>
        <fullName evidence="7">Zinc finger protein</fullName>
    </submittedName>
</protein>
<keyword evidence="3" id="KW-0863">Zinc-finger</keyword>
<comment type="subcellular location">
    <subcellularLocation>
        <location evidence="1">Nucleus</location>
    </subcellularLocation>
</comment>
<dbReference type="PROSITE" id="PS00028">
    <property type="entry name" value="ZINC_FINGER_C2H2_1"/>
    <property type="match status" value="1"/>
</dbReference>
<dbReference type="GO" id="GO:0008270">
    <property type="term" value="F:zinc ion binding"/>
    <property type="evidence" value="ECO:0007669"/>
    <property type="project" value="UniProtKB-KW"/>
</dbReference>
<keyword evidence="2" id="KW-0479">Metal-binding</keyword>
<evidence type="ECO:0000256" key="2">
    <source>
        <dbReference type="ARBA" id="ARBA00022723"/>
    </source>
</evidence>
<evidence type="ECO:0000256" key="5">
    <source>
        <dbReference type="ARBA" id="ARBA00023242"/>
    </source>
</evidence>
<accession>A0A9D5DGC4</accession>
<reference evidence="7" key="1">
    <citation type="submission" date="2022-10" db="EMBL/GenBank/DDBJ databases">
        <title>Adaptive evolution leads to modifications in subtelomeric GC content in a zoonotic Cryptosporidium species.</title>
        <authorList>
            <person name="Li J."/>
            <person name="Feng Y."/>
            <person name="Xiao L."/>
        </authorList>
    </citation>
    <scope>NUCLEOTIDE SEQUENCE</scope>
    <source>
        <strain evidence="7">33844</strain>
    </source>
</reference>
<comment type="caution">
    <text evidence="7">The sequence shown here is derived from an EMBL/GenBank/DDBJ whole genome shotgun (WGS) entry which is preliminary data.</text>
</comment>
<evidence type="ECO:0000259" key="6">
    <source>
        <dbReference type="PROSITE" id="PS00028"/>
    </source>
</evidence>
<evidence type="ECO:0000256" key="1">
    <source>
        <dbReference type="ARBA" id="ARBA00004123"/>
    </source>
</evidence>
<sequence>MGRKKRKVAEIKPFCYYCNREFGDEKVLKQHQKVRHLKCLHCSRKLSTVSGLIVHMLQVHKETLSRIPNAIPGRDIPDLVINGMKGVPTELIEERIKEQNVEIDIQNNIKNFNPHGNKVLAMMNEIAKEFVKEHSKFRSILYYRGFVPFKLISRFRKYTCSRNVWWTRVHIWSNASLPKPNSDPRCDGPEGCG</sequence>
<feature type="domain" description="C2H2-type" evidence="6">
    <location>
        <begin position="15"/>
        <end position="36"/>
    </location>
</feature>
<evidence type="ECO:0000256" key="3">
    <source>
        <dbReference type="ARBA" id="ARBA00022771"/>
    </source>
</evidence>
<keyword evidence="4" id="KW-0862">Zinc</keyword>
<evidence type="ECO:0000313" key="7">
    <source>
        <dbReference type="EMBL" id="KAJ1608786.1"/>
    </source>
</evidence>
<dbReference type="GO" id="GO:0005634">
    <property type="term" value="C:nucleus"/>
    <property type="evidence" value="ECO:0007669"/>
    <property type="project" value="UniProtKB-SubCell"/>
</dbReference>
<gene>
    <name evidence="7" type="ORF">OJ253_1791</name>
</gene>
<dbReference type="PANTHER" id="PTHR23215">
    <property type="entry name" value="ZINC FINGER PROTEIN 207"/>
    <property type="match status" value="1"/>
</dbReference>
<dbReference type="EMBL" id="JAPCXC010000040">
    <property type="protein sequence ID" value="KAJ1608786.1"/>
    <property type="molecule type" value="Genomic_DNA"/>
</dbReference>
<dbReference type="InterPro" id="IPR013087">
    <property type="entry name" value="Znf_C2H2_type"/>
</dbReference>
<keyword evidence="5" id="KW-0539">Nucleus</keyword>
<name>A0A9D5DGC4_9CRYT</name>
<evidence type="ECO:0000256" key="4">
    <source>
        <dbReference type="ARBA" id="ARBA00022833"/>
    </source>
</evidence>
<dbReference type="SMART" id="SM00355">
    <property type="entry name" value="ZnF_C2H2"/>
    <property type="match status" value="2"/>
</dbReference>
<organism evidence="7">
    <name type="scientific">Cryptosporidium canis</name>
    <dbReference type="NCBI Taxonomy" id="195482"/>
    <lineage>
        <taxon>Eukaryota</taxon>
        <taxon>Sar</taxon>
        <taxon>Alveolata</taxon>
        <taxon>Apicomplexa</taxon>
        <taxon>Conoidasida</taxon>
        <taxon>Coccidia</taxon>
        <taxon>Eucoccidiorida</taxon>
        <taxon>Eimeriorina</taxon>
        <taxon>Cryptosporidiidae</taxon>
        <taxon>Cryptosporidium</taxon>
    </lineage>
</organism>